<dbReference type="InterPro" id="IPR012312">
    <property type="entry name" value="Hemerythrin-like"/>
</dbReference>
<gene>
    <name evidence="2" type="ORF">ENM78_02295</name>
</gene>
<dbReference type="PANTHER" id="PTHR39966">
    <property type="entry name" value="BLL2471 PROTEIN-RELATED"/>
    <property type="match status" value="1"/>
</dbReference>
<comment type="caution">
    <text evidence="2">The sequence shown here is derived from an EMBL/GenBank/DDBJ whole genome shotgun (WGS) entry which is preliminary data.</text>
</comment>
<reference evidence="2" key="1">
    <citation type="journal article" date="2020" name="mSystems">
        <title>Genome- and Community-Level Interaction Insights into Carbon Utilization and Element Cycling Functions of Hydrothermarchaeota in Hydrothermal Sediment.</title>
        <authorList>
            <person name="Zhou Z."/>
            <person name="Liu Y."/>
            <person name="Xu W."/>
            <person name="Pan J."/>
            <person name="Luo Z.H."/>
            <person name="Li M."/>
        </authorList>
    </citation>
    <scope>NUCLEOTIDE SEQUENCE [LARGE SCALE GENOMIC DNA]</scope>
    <source>
        <strain evidence="2">SpSt-1116</strain>
    </source>
</reference>
<sequence>MRSSIETLMNEHRVIERALALLELAATRMERGAEVPLEALDMLLKFFQIFADRCHHGKEENELFPLLEARGIPREGGPIGVMLYEHQLGRSYVKAMRESLEVLDKRVEARAEFASNALNYISLLRDHIYKEDNVLYKMALQLLTREDDEKLVREFENIESKIGPGVHEQLVRSLNDVESLLKQS</sequence>
<accession>A0A7J3ZJI2</accession>
<dbReference type="GO" id="GO:0005886">
    <property type="term" value="C:plasma membrane"/>
    <property type="evidence" value="ECO:0007669"/>
    <property type="project" value="TreeGrafter"/>
</dbReference>
<dbReference type="EMBL" id="DRZC01000031">
    <property type="protein sequence ID" value="HHQ80281.1"/>
    <property type="molecule type" value="Genomic_DNA"/>
</dbReference>
<evidence type="ECO:0000259" key="1">
    <source>
        <dbReference type="Pfam" id="PF01814"/>
    </source>
</evidence>
<dbReference type="AlphaFoldDB" id="A0A7J3ZJI2"/>
<protein>
    <submittedName>
        <fullName evidence="2">Hemerythrin</fullName>
    </submittedName>
</protein>
<proteinExistence type="predicted"/>
<organism evidence="2">
    <name type="scientific">Fervidicoccus fontis</name>
    <dbReference type="NCBI Taxonomy" id="683846"/>
    <lineage>
        <taxon>Archaea</taxon>
        <taxon>Thermoproteota</taxon>
        <taxon>Thermoprotei</taxon>
        <taxon>Fervidicoccales</taxon>
        <taxon>Fervidicoccaceae</taxon>
        <taxon>Fervidicoccus</taxon>
    </lineage>
</organism>
<evidence type="ECO:0000313" key="2">
    <source>
        <dbReference type="EMBL" id="HHQ80281.1"/>
    </source>
</evidence>
<dbReference type="Gene3D" id="1.20.120.520">
    <property type="entry name" value="nmb1532 protein domain like"/>
    <property type="match status" value="1"/>
</dbReference>
<dbReference type="Pfam" id="PF01814">
    <property type="entry name" value="Hemerythrin"/>
    <property type="match status" value="1"/>
</dbReference>
<feature type="domain" description="Hemerythrin-like" evidence="1">
    <location>
        <begin position="5"/>
        <end position="139"/>
    </location>
</feature>
<name>A0A7J3ZJI2_9CREN</name>
<dbReference type="PANTHER" id="PTHR39966:SF1">
    <property type="entry name" value="HEMERYTHRIN-LIKE DOMAIN-CONTAINING PROTEIN"/>
    <property type="match status" value="1"/>
</dbReference>